<protein>
    <submittedName>
        <fullName evidence="1">Uncharacterized protein</fullName>
    </submittedName>
</protein>
<dbReference type="Proteomes" id="UP001055811">
    <property type="component" value="Linkage Group LG09"/>
</dbReference>
<comment type="caution">
    <text evidence="1">The sequence shown here is derived from an EMBL/GenBank/DDBJ whole genome shotgun (WGS) entry which is preliminary data.</text>
</comment>
<evidence type="ECO:0000313" key="2">
    <source>
        <dbReference type="Proteomes" id="UP001055811"/>
    </source>
</evidence>
<accession>A0ACB8Z049</accession>
<sequence>MIPKNITCFHLSPKDLFKTHPFSPLTFSHRRLRLCFSLLRLCLSVFFLSSPQKKKKKHSFAIQEEAELPSSL</sequence>
<evidence type="ECO:0000313" key="1">
    <source>
        <dbReference type="EMBL" id="KAI3690938.1"/>
    </source>
</evidence>
<reference evidence="2" key="1">
    <citation type="journal article" date="2022" name="Mol. Ecol. Resour.">
        <title>The genomes of chicory, endive, great burdock and yacon provide insights into Asteraceae palaeo-polyploidization history and plant inulin production.</title>
        <authorList>
            <person name="Fan W."/>
            <person name="Wang S."/>
            <person name="Wang H."/>
            <person name="Wang A."/>
            <person name="Jiang F."/>
            <person name="Liu H."/>
            <person name="Zhao H."/>
            <person name="Xu D."/>
            <person name="Zhang Y."/>
        </authorList>
    </citation>
    <scope>NUCLEOTIDE SEQUENCE [LARGE SCALE GENOMIC DNA]</scope>
    <source>
        <strain evidence="2">cv. Punajuju</strain>
    </source>
</reference>
<name>A0ACB8Z049_CICIN</name>
<reference evidence="1 2" key="2">
    <citation type="journal article" date="2022" name="Mol. Ecol. Resour.">
        <title>The genomes of chicory, endive, great burdock and yacon provide insights into Asteraceae paleo-polyploidization history and plant inulin production.</title>
        <authorList>
            <person name="Fan W."/>
            <person name="Wang S."/>
            <person name="Wang H."/>
            <person name="Wang A."/>
            <person name="Jiang F."/>
            <person name="Liu H."/>
            <person name="Zhao H."/>
            <person name="Xu D."/>
            <person name="Zhang Y."/>
        </authorList>
    </citation>
    <scope>NUCLEOTIDE SEQUENCE [LARGE SCALE GENOMIC DNA]</scope>
    <source>
        <strain evidence="2">cv. Punajuju</strain>
        <tissue evidence="1">Leaves</tissue>
    </source>
</reference>
<proteinExistence type="predicted"/>
<keyword evidence="2" id="KW-1185">Reference proteome</keyword>
<organism evidence="1 2">
    <name type="scientific">Cichorium intybus</name>
    <name type="common">Chicory</name>
    <dbReference type="NCBI Taxonomy" id="13427"/>
    <lineage>
        <taxon>Eukaryota</taxon>
        <taxon>Viridiplantae</taxon>
        <taxon>Streptophyta</taxon>
        <taxon>Embryophyta</taxon>
        <taxon>Tracheophyta</taxon>
        <taxon>Spermatophyta</taxon>
        <taxon>Magnoliopsida</taxon>
        <taxon>eudicotyledons</taxon>
        <taxon>Gunneridae</taxon>
        <taxon>Pentapetalae</taxon>
        <taxon>asterids</taxon>
        <taxon>campanulids</taxon>
        <taxon>Asterales</taxon>
        <taxon>Asteraceae</taxon>
        <taxon>Cichorioideae</taxon>
        <taxon>Cichorieae</taxon>
        <taxon>Cichoriinae</taxon>
        <taxon>Cichorium</taxon>
    </lineage>
</organism>
<dbReference type="EMBL" id="CM042017">
    <property type="protein sequence ID" value="KAI3690938.1"/>
    <property type="molecule type" value="Genomic_DNA"/>
</dbReference>
<gene>
    <name evidence="1" type="ORF">L2E82_49151</name>
</gene>